<keyword evidence="2" id="KW-0229">DNA integration</keyword>
<dbReference type="Pfam" id="PF13356">
    <property type="entry name" value="Arm-DNA-bind_3"/>
    <property type="match status" value="1"/>
</dbReference>
<dbReference type="CDD" id="cd00801">
    <property type="entry name" value="INT_P4_C"/>
    <property type="match status" value="1"/>
</dbReference>
<dbReference type="Pfam" id="PF00589">
    <property type="entry name" value="Phage_integrase"/>
    <property type="match status" value="1"/>
</dbReference>
<evidence type="ECO:0000313" key="8">
    <source>
        <dbReference type="EMBL" id="MBC8207860.1"/>
    </source>
</evidence>
<dbReference type="PANTHER" id="PTHR30629:SF2">
    <property type="entry name" value="PROPHAGE INTEGRASE INTS-RELATED"/>
    <property type="match status" value="1"/>
</dbReference>
<dbReference type="InterPro" id="IPR053876">
    <property type="entry name" value="Phage_int_M"/>
</dbReference>
<feature type="domain" description="Tyr recombinase" evidence="6">
    <location>
        <begin position="208"/>
        <end position="386"/>
    </location>
</feature>
<evidence type="ECO:0000259" key="6">
    <source>
        <dbReference type="PROSITE" id="PS51898"/>
    </source>
</evidence>
<gene>
    <name evidence="8" type="ORF">H8E79_01665</name>
</gene>
<dbReference type="EMBL" id="JACNLK010000019">
    <property type="protein sequence ID" value="MBC8207860.1"/>
    <property type="molecule type" value="Genomic_DNA"/>
</dbReference>
<dbReference type="InterPro" id="IPR011010">
    <property type="entry name" value="DNA_brk_join_enz"/>
</dbReference>
<dbReference type="GO" id="GO:0006310">
    <property type="term" value="P:DNA recombination"/>
    <property type="evidence" value="ECO:0007669"/>
    <property type="project" value="UniProtKB-KW"/>
</dbReference>
<dbReference type="SUPFAM" id="SSF56349">
    <property type="entry name" value="DNA breaking-rejoining enzymes"/>
    <property type="match status" value="1"/>
</dbReference>
<dbReference type="Proteomes" id="UP000599024">
    <property type="component" value="Unassembled WGS sequence"/>
</dbReference>
<protein>
    <submittedName>
        <fullName evidence="8">Tyrosine-type recombinase/integrase</fullName>
    </submittedName>
</protein>
<dbReference type="Gene3D" id="1.10.443.10">
    <property type="entry name" value="Intergrase catalytic core"/>
    <property type="match status" value="1"/>
</dbReference>
<dbReference type="Gene3D" id="1.10.150.130">
    <property type="match status" value="1"/>
</dbReference>
<evidence type="ECO:0000256" key="5">
    <source>
        <dbReference type="PROSITE-ProRule" id="PRU01248"/>
    </source>
</evidence>
<dbReference type="InterPro" id="IPR010998">
    <property type="entry name" value="Integrase_recombinase_N"/>
</dbReference>
<evidence type="ECO:0000256" key="2">
    <source>
        <dbReference type="ARBA" id="ARBA00022908"/>
    </source>
</evidence>
<dbReference type="InterPro" id="IPR050808">
    <property type="entry name" value="Phage_Integrase"/>
</dbReference>
<dbReference type="PANTHER" id="PTHR30629">
    <property type="entry name" value="PROPHAGE INTEGRASE"/>
    <property type="match status" value="1"/>
</dbReference>
<comment type="similarity">
    <text evidence="1">Belongs to the 'phage' integrase family.</text>
</comment>
<keyword evidence="4" id="KW-0233">DNA recombination</keyword>
<dbReference type="InterPro" id="IPR002104">
    <property type="entry name" value="Integrase_catalytic"/>
</dbReference>
<dbReference type="AlphaFoldDB" id="A0A8J6NAG9"/>
<dbReference type="InterPro" id="IPR013762">
    <property type="entry name" value="Integrase-like_cat_sf"/>
</dbReference>
<dbReference type="PROSITE" id="PS51900">
    <property type="entry name" value="CB"/>
    <property type="match status" value="1"/>
</dbReference>
<reference evidence="8 9" key="1">
    <citation type="submission" date="2020-08" db="EMBL/GenBank/DDBJ databases">
        <title>Bridging the membrane lipid divide: bacteria of the FCB group superphylum have the potential to synthesize archaeal ether lipids.</title>
        <authorList>
            <person name="Villanueva L."/>
            <person name="Von Meijenfeldt F.A.B."/>
            <person name="Westbye A.B."/>
            <person name="Yadav S."/>
            <person name="Hopmans E.C."/>
            <person name="Dutilh B.E."/>
            <person name="Sinninghe Damste J.S."/>
        </authorList>
    </citation>
    <scope>NUCLEOTIDE SEQUENCE [LARGE SCALE GENOMIC DNA]</scope>
    <source>
        <strain evidence="8">NIOZ-UU81</strain>
    </source>
</reference>
<comment type="caution">
    <text evidence="8">The sequence shown here is derived from an EMBL/GenBank/DDBJ whole genome shotgun (WGS) entry which is preliminary data.</text>
</comment>
<dbReference type="GO" id="GO:0015074">
    <property type="term" value="P:DNA integration"/>
    <property type="evidence" value="ECO:0007669"/>
    <property type="project" value="UniProtKB-KW"/>
</dbReference>
<evidence type="ECO:0000256" key="4">
    <source>
        <dbReference type="ARBA" id="ARBA00023172"/>
    </source>
</evidence>
<sequence>MAKLTVLEVRNMKEPGRLSDGGGLCYEITKSGVKRWLYRYRLDGKQQMYVIGRYPNLSLSGARKKHEEAQSLVRKGINPALNRKKIKQANREKETAEKQQRANSFEFVALEWIDQQRGAWSLNHATSVISTLQNDVFGPIGSKPIDSITPPEVLKILRKIENRGSLEIARKVLQRMNAVFRYAVQTGRATYNPAADMQGVLKSKAVEHMPAVFDRKLGQLLRDITASKKMHVTTKLALQFTALTACRSGEVRFAHWGEVTLEEKIWEIPAERMKMRRAHMVPLSKQAVAVLQRAGKLWGTEGLIFPSARDSNNPMSDNTMSKALRDMGYKGIATPHGFRASFSSMAYEKSGFLGEVIEKSLAHEEKNKIKRAYNRAEYLEQRRQLMVWWGKTLHSLEYGAEILSLKQKII</sequence>
<dbReference type="GO" id="GO:0003677">
    <property type="term" value="F:DNA binding"/>
    <property type="evidence" value="ECO:0007669"/>
    <property type="project" value="UniProtKB-UniRule"/>
</dbReference>
<accession>A0A8J6NAG9</accession>
<dbReference type="PROSITE" id="PS51898">
    <property type="entry name" value="TYR_RECOMBINASE"/>
    <property type="match status" value="1"/>
</dbReference>
<dbReference type="Gene3D" id="3.30.160.390">
    <property type="entry name" value="Integrase, DNA-binding domain"/>
    <property type="match status" value="1"/>
</dbReference>
<evidence type="ECO:0000256" key="1">
    <source>
        <dbReference type="ARBA" id="ARBA00008857"/>
    </source>
</evidence>
<keyword evidence="3 5" id="KW-0238">DNA-binding</keyword>
<dbReference type="InterPro" id="IPR025166">
    <property type="entry name" value="Integrase_DNA_bind_dom"/>
</dbReference>
<feature type="domain" description="Core-binding (CB)" evidence="7">
    <location>
        <begin position="103"/>
        <end position="184"/>
    </location>
</feature>
<dbReference type="InterPro" id="IPR038488">
    <property type="entry name" value="Integrase_DNA-bd_sf"/>
</dbReference>
<organism evidence="8 9">
    <name type="scientific">Candidatus Desulfatifera sulfidica</name>
    <dbReference type="NCBI Taxonomy" id="2841691"/>
    <lineage>
        <taxon>Bacteria</taxon>
        <taxon>Pseudomonadati</taxon>
        <taxon>Thermodesulfobacteriota</taxon>
        <taxon>Desulfobulbia</taxon>
        <taxon>Desulfobulbales</taxon>
        <taxon>Desulfobulbaceae</taxon>
        <taxon>Candidatus Desulfatifera</taxon>
    </lineage>
</organism>
<dbReference type="InterPro" id="IPR044068">
    <property type="entry name" value="CB"/>
</dbReference>
<evidence type="ECO:0000313" key="9">
    <source>
        <dbReference type="Proteomes" id="UP000599024"/>
    </source>
</evidence>
<proteinExistence type="inferred from homology"/>
<evidence type="ECO:0000259" key="7">
    <source>
        <dbReference type="PROSITE" id="PS51900"/>
    </source>
</evidence>
<dbReference type="Pfam" id="PF22022">
    <property type="entry name" value="Phage_int_M"/>
    <property type="match status" value="1"/>
</dbReference>
<name>A0A8J6NAG9_9BACT</name>
<evidence type="ECO:0000256" key="3">
    <source>
        <dbReference type="ARBA" id="ARBA00023125"/>
    </source>
</evidence>